<dbReference type="AlphaFoldDB" id="A0AAV2J2Y9"/>
<feature type="region of interest" description="Disordered" evidence="1">
    <location>
        <begin position="51"/>
        <end position="77"/>
    </location>
</feature>
<dbReference type="EMBL" id="OZ035832">
    <property type="protein sequence ID" value="CAL1570225.1"/>
    <property type="molecule type" value="Genomic_DNA"/>
</dbReference>
<feature type="compositionally biased region" description="Basic and acidic residues" evidence="1">
    <location>
        <begin position="14"/>
        <end position="30"/>
    </location>
</feature>
<gene>
    <name evidence="2" type="ORF">KC01_LOCUS2553</name>
</gene>
<evidence type="ECO:0000256" key="1">
    <source>
        <dbReference type="SAM" id="MobiDB-lite"/>
    </source>
</evidence>
<proteinExistence type="predicted"/>
<feature type="region of interest" description="Disordered" evidence="1">
    <location>
        <begin position="1"/>
        <end position="31"/>
    </location>
</feature>
<sequence length="77" mass="8650">MDWDPLKNCVGQKRGAEEARERVAGEEERSGSAWVQRTLRIPDSRRLAPEMRGPLSVRRSYERTPGGDGTRTLGNPV</sequence>
<evidence type="ECO:0000313" key="3">
    <source>
        <dbReference type="Proteomes" id="UP001497482"/>
    </source>
</evidence>
<evidence type="ECO:0000313" key="2">
    <source>
        <dbReference type="EMBL" id="CAL1570225.1"/>
    </source>
</evidence>
<accession>A0AAV2J2Y9</accession>
<name>A0AAV2J2Y9_KNICA</name>
<keyword evidence="3" id="KW-1185">Reference proteome</keyword>
<organism evidence="2 3">
    <name type="scientific">Knipowitschia caucasica</name>
    <name type="common">Caucasian dwarf goby</name>
    <name type="synonym">Pomatoschistus caucasicus</name>
    <dbReference type="NCBI Taxonomy" id="637954"/>
    <lineage>
        <taxon>Eukaryota</taxon>
        <taxon>Metazoa</taxon>
        <taxon>Chordata</taxon>
        <taxon>Craniata</taxon>
        <taxon>Vertebrata</taxon>
        <taxon>Euteleostomi</taxon>
        <taxon>Actinopterygii</taxon>
        <taxon>Neopterygii</taxon>
        <taxon>Teleostei</taxon>
        <taxon>Neoteleostei</taxon>
        <taxon>Acanthomorphata</taxon>
        <taxon>Gobiaria</taxon>
        <taxon>Gobiiformes</taxon>
        <taxon>Gobioidei</taxon>
        <taxon>Gobiidae</taxon>
        <taxon>Gobiinae</taxon>
        <taxon>Knipowitschia</taxon>
    </lineage>
</organism>
<dbReference type="Proteomes" id="UP001497482">
    <property type="component" value="Chromosome 10"/>
</dbReference>
<protein>
    <submittedName>
        <fullName evidence="2">Uncharacterized protein</fullName>
    </submittedName>
</protein>
<reference evidence="2 3" key="1">
    <citation type="submission" date="2024-04" db="EMBL/GenBank/DDBJ databases">
        <authorList>
            <person name="Waldvogel A.-M."/>
            <person name="Schoenle A."/>
        </authorList>
    </citation>
    <scope>NUCLEOTIDE SEQUENCE [LARGE SCALE GENOMIC DNA]</scope>
</reference>